<evidence type="ECO:0000256" key="2">
    <source>
        <dbReference type="SAM" id="SignalP"/>
    </source>
</evidence>
<evidence type="ECO:0000259" key="3">
    <source>
        <dbReference type="PROSITE" id="PS51352"/>
    </source>
</evidence>
<keyword evidence="1" id="KW-1015">Disulfide bond</keyword>
<dbReference type="PANTHER" id="PTHR42852:SF1">
    <property type="entry name" value="THIOREDOXIN-LIKE PROTEIN YNEN"/>
    <property type="match status" value="1"/>
</dbReference>
<dbReference type="GO" id="GO:0016209">
    <property type="term" value="F:antioxidant activity"/>
    <property type="evidence" value="ECO:0007669"/>
    <property type="project" value="InterPro"/>
</dbReference>
<proteinExistence type="predicted"/>
<dbReference type="InterPro" id="IPR036249">
    <property type="entry name" value="Thioredoxin-like_sf"/>
</dbReference>
<dbReference type="EMBL" id="CP159992">
    <property type="protein sequence ID" value="XCP92748.1"/>
    <property type="molecule type" value="Genomic_DNA"/>
</dbReference>
<dbReference type="InterPro" id="IPR000866">
    <property type="entry name" value="AhpC/TSA"/>
</dbReference>
<feature type="signal peptide" evidence="2">
    <location>
        <begin position="1"/>
        <end position="21"/>
    </location>
</feature>
<dbReference type="Gene3D" id="3.40.30.10">
    <property type="entry name" value="Glutaredoxin"/>
    <property type="match status" value="1"/>
</dbReference>
<dbReference type="CDD" id="cd02966">
    <property type="entry name" value="TlpA_like_family"/>
    <property type="match status" value="1"/>
</dbReference>
<keyword evidence="2" id="KW-0732">Signal</keyword>
<accession>A0AAU8N7H1</accession>
<dbReference type="PROSITE" id="PS00194">
    <property type="entry name" value="THIOREDOXIN_1"/>
    <property type="match status" value="1"/>
</dbReference>
<dbReference type="RefSeq" id="WP_342555317.1">
    <property type="nucleotide sequence ID" value="NZ_CP159992.1"/>
</dbReference>
<dbReference type="InterPro" id="IPR050553">
    <property type="entry name" value="Thioredoxin_ResA/DsbE_sf"/>
</dbReference>
<dbReference type="PANTHER" id="PTHR42852">
    <property type="entry name" value="THIOL:DISULFIDE INTERCHANGE PROTEIN DSBE"/>
    <property type="match status" value="1"/>
</dbReference>
<dbReference type="SUPFAM" id="SSF52833">
    <property type="entry name" value="Thioredoxin-like"/>
    <property type="match status" value="1"/>
</dbReference>
<feature type="domain" description="Thioredoxin" evidence="3">
    <location>
        <begin position="44"/>
        <end position="183"/>
    </location>
</feature>
<gene>
    <name evidence="4" type="ORF">ABXS70_15980</name>
</gene>
<evidence type="ECO:0000256" key="1">
    <source>
        <dbReference type="ARBA" id="ARBA00023157"/>
    </source>
</evidence>
<dbReference type="InterPro" id="IPR017937">
    <property type="entry name" value="Thioredoxin_CS"/>
</dbReference>
<sequence>MMKRNIYILLGVVLLVGIALAQNADNGIAAVFKQEEPLPTETGPKAGLLAPPFSLTGLDGRTYSVGGAKEKATFVSFWASWCEPCKQEAPELNHLALKYKDKLDLYGVNVTSYDKLRDAKAFVDKYKLTFPIPLDEKGTVYAQYNGVAFPTNVLIDSRGVIQEVVLGILPEKELEKKIKKLIAN</sequence>
<feature type="chain" id="PRO_5043403633" evidence="2">
    <location>
        <begin position="22"/>
        <end position="184"/>
    </location>
</feature>
<dbReference type="Pfam" id="PF00578">
    <property type="entry name" value="AhpC-TSA"/>
    <property type="match status" value="1"/>
</dbReference>
<dbReference type="AlphaFoldDB" id="A0AAU8N7H1"/>
<reference evidence="4" key="1">
    <citation type="submission" date="2024-05" db="EMBL/GenBank/DDBJ databases">
        <title>Draft genome assemblies of 36 bacteria isolated from hibernating arctic ground squirrels.</title>
        <authorList>
            <person name="McKee H."/>
            <person name="Mullen L."/>
            <person name="Drown D.M."/>
            <person name="Duddleston K.N."/>
        </authorList>
    </citation>
    <scope>NUCLEOTIDE SEQUENCE</scope>
    <source>
        <strain evidence="4">AN1007</strain>
    </source>
</reference>
<dbReference type="GO" id="GO:0016491">
    <property type="term" value="F:oxidoreductase activity"/>
    <property type="evidence" value="ECO:0007669"/>
    <property type="project" value="InterPro"/>
</dbReference>
<dbReference type="PROSITE" id="PS51352">
    <property type="entry name" value="THIOREDOXIN_2"/>
    <property type="match status" value="1"/>
</dbReference>
<evidence type="ECO:0000313" key="4">
    <source>
        <dbReference type="EMBL" id="XCP92748.1"/>
    </source>
</evidence>
<protein>
    <submittedName>
        <fullName evidence="4">TlpA disulfide reductase family protein</fullName>
    </submittedName>
</protein>
<name>A0AAU8N7H1_9BACL</name>
<organism evidence="4">
    <name type="scientific">Paenibacillus sp. AN1007</name>
    <dbReference type="NCBI Taxonomy" id="3151385"/>
    <lineage>
        <taxon>Bacteria</taxon>
        <taxon>Bacillati</taxon>
        <taxon>Bacillota</taxon>
        <taxon>Bacilli</taxon>
        <taxon>Bacillales</taxon>
        <taxon>Paenibacillaceae</taxon>
        <taxon>Paenibacillus</taxon>
    </lineage>
</organism>
<dbReference type="InterPro" id="IPR013766">
    <property type="entry name" value="Thioredoxin_domain"/>
</dbReference>